<dbReference type="GO" id="GO:0005739">
    <property type="term" value="C:mitochondrion"/>
    <property type="evidence" value="ECO:0007669"/>
    <property type="project" value="UniProtKB-SubCell"/>
</dbReference>
<evidence type="ECO:0000256" key="8">
    <source>
        <dbReference type="ARBA" id="ARBA00023136"/>
    </source>
</evidence>
<dbReference type="GO" id="GO:0016020">
    <property type="term" value="C:membrane"/>
    <property type="evidence" value="ECO:0007669"/>
    <property type="project" value="UniProtKB-SubCell"/>
</dbReference>
<dbReference type="PANTHER" id="PTHR14360">
    <property type="entry name" value="PROTEIN FMP32, MITOCHONDRIAL"/>
    <property type="match status" value="1"/>
</dbReference>
<evidence type="ECO:0000256" key="6">
    <source>
        <dbReference type="ARBA" id="ARBA00023054"/>
    </source>
</evidence>
<feature type="coiled-coil region" evidence="9">
    <location>
        <begin position="212"/>
        <end position="239"/>
    </location>
</feature>
<keyword evidence="8 10" id="KW-0472">Membrane</keyword>
<evidence type="ECO:0000313" key="11">
    <source>
        <dbReference type="EMBL" id="CAI8038701.1"/>
    </source>
</evidence>
<dbReference type="Gene3D" id="1.20.5.340">
    <property type="match status" value="1"/>
</dbReference>
<evidence type="ECO:0000256" key="9">
    <source>
        <dbReference type="SAM" id="Coils"/>
    </source>
</evidence>
<comment type="caution">
    <text evidence="11">The sequence shown here is derived from an EMBL/GenBank/DDBJ whole genome shotgun (WGS) entry which is preliminary data.</text>
</comment>
<dbReference type="InterPro" id="IPR024461">
    <property type="entry name" value="CCDC90-like"/>
</dbReference>
<feature type="transmembrane region" description="Helical" evidence="10">
    <location>
        <begin position="243"/>
        <end position="262"/>
    </location>
</feature>
<keyword evidence="7" id="KW-0496">Mitochondrion</keyword>
<dbReference type="Pfam" id="PF07798">
    <property type="entry name" value="CCDC90-like"/>
    <property type="match status" value="1"/>
</dbReference>
<evidence type="ECO:0000256" key="3">
    <source>
        <dbReference type="ARBA" id="ARBA00007224"/>
    </source>
</evidence>
<keyword evidence="5 10" id="KW-1133">Transmembrane helix</keyword>
<keyword evidence="12" id="KW-1185">Reference proteome</keyword>
<sequence>MGFYARRGGAGLLRACVLRPQCRVSSTEAGQEPQATSSGLLLERRASSSWSGDRSPVTKELSSPGFLRRALPDSLANGETQQVPRFFIDTQAMVRTLEDGGYSREQAESVVSLISTSLTATLEPVISAQVTRRDVELLAVQFAGEVESVRSSLVLLERSTIDSLRLENEGLRGQIRRLYENQKEEMKKLESGIQLDINLEKGRLREESTNLSQRIKDTHNRIETEVAQLKTQIESQKLESIKYLVGGIFSVVTIVLSVMLGLSRLLK</sequence>
<name>A0AA35T0Y6_GEOBA</name>
<dbReference type="EMBL" id="CASHTH010003006">
    <property type="protein sequence ID" value="CAI8038701.1"/>
    <property type="molecule type" value="Genomic_DNA"/>
</dbReference>
<accession>A0AA35T0Y6</accession>
<comment type="similarity">
    <text evidence="3">Belongs to the CCDC90 family.</text>
</comment>
<evidence type="ECO:0000256" key="4">
    <source>
        <dbReference type="ARBA" id="ARBA00022692"/>
    </source>
</evidence>
<keyword evidence="4 10" id="KW-0812">Transmembrane</keyword>
<gene>
    <name evidence="11" type="ORF">GBAR_LOCUS21578</name>
</gene>
<reference evidence="11" key="1">
    <citation type="submission" date="2023-03" db="EMBL/GenBank/DDBJ databases">
        <authorList>
            <person name="Steffen K."/>
            <person name="Cardenas P."/>
        </authorList>
    </citation>
    <scope>NUCLEOTIDE SEQUENCE</scope>
</reference>
<comment type="subcellular location">
    <subcellularLocation>
        <location evidence="2">Membrane</location>
    </subcellularLocation>
    <subcellularLocation>
        <location evidence="1">Mitochondrion</location>
    </subcellularLocation>
</comment>
<dbReference type="Proteomes" id="UP001174909">
    <property type="component" value="Unassembled WGS sequence"/>
</dbReference>
<evidence type="ECO:0000256" key="1">
    <source>
        <dbReference type="ARBA" id="ARBA00004173"/>
    </source>
</evidence>
<evidence type="ECO:0000256" key="5">
    <source>
        <dbReference type="ARBA" id="ARBA00022989"/>
    </source>
</evidence>
<evidence type="ECO:0000256" key="7">
    <source>
        <dbReference type="ARBA" id="ARBA00023128"/>
    </source>
</evidence>
<keyword evidence="6 9" id="KW-0175">Coiled coil</keyword>
<dbReference type="AlphaFoldDB" id="A0AA35T0Y6"/>
<evidence type="ECO:0000313" key="12">
    <source>
        <dbReference type="Proteomes" id="UP001174909"/>
    </source>
</evidence>
<dbReference type="PANTHER" id="PTHR14360:SF1">
    <property type="entry name" value="PROTEIN FMP32, MITOCHONDRIAL"/>
    <property type="match status" value="1"/>
</dbReference>
<evidence type="ECO:0000256" key="2">
    <source>
        <dbReference type="ARBA" id="ARBA00004370"/>
    </source>
</evidence>
<protein>
    <submittedName>
        <fullName evidence="11">Mitochondrial calcium uniporter regulator 1</fullName>
    </submittedName>
</protein>
<proteinExistence type="inferred from homology"/>
<evidence type="ECO:0000256" key="10">
    <source>
        <dbReference type="SAM" id="Phobius"/>
    </source>
</evidence>
<organism evidence="11 12">
    <name type="scientific">Geodia barretti</name>
    <name type="common">Barrett's horny sponge</name>
    <dbReference type="NCBI Taxonomy" id="519541"/>
    <lineage>
        <taxon>Eukaryota</taxon>
        <taxon>Metazoa</taxon>
        <taxon>Porifera</taxon>
        <taxon>Demospongiae</taxon>
        <taxon>Heteroscleromorpha</taxon>
        <taxon>Tetractinellida</taxon>
        <taxon>Astrophorina</taxon>
        <taxon>Geodiidae</taxon>
        <taxon>Geodia</taxon>
    </lineage>
</organism>